<dbReference type="InterPro" id="IPR016169">
    <property type="entry name" value="FAD-bd_PCMH_sub2"/>
</dbReference>
<dbReference type="Pfam" id="PF03450">
    <property type="entry name" value="CO_deh_flav_C"/>
    <property type="match status" value="1"/>
</dbReference>
<dbReference type="AlphaFoldDB" id="A0A9X9XB67"/>
<keyword evidence="6" id="KW-1185">Reference proteome</keyword>
<dbReference type="FunFam" id="3.30.465.10:FF:000017">
    <property type="entry name" value="Xanthine dehydrogenase, FAD binding subunit"/>
    <property type="match status" value="1"/>
</dbReference>
<keyword evidence="2" id="KW-0274">FAD</keyword>
<dbReference type="GO" id="GO:0071949">
    <property type="term" value="F:FAD binding"/>
    <property type="evidence" value="ECO:0007669"/>
    <property type="project" value="InterPro"/>
</dbReference>
<dbReference type="RefSeq" id="WP_211846478.1">
    <property type="nucleotide sequence ID" value="NZ_JAAEDL010000008.1"/>
</dbReference>
<dbReference type="InterPro" id="IPR036683">
    <property type="entry name" value="CO_DH_flav_C_dom_sf"/>
</dbReference>
<dbReference type="InterPro" id="IPR005107">
    <property type="entry name" value="CO_DH_flav_C"/>
</dbReference>
<dbReference type="Gene3D" id="3.30.465.10">
    <property type="match status" value="1"/>
</dbReference>
<dbReference type="GO" id="GO:0016491">
    <property type="term" value="F:oxidoreductase activity"/>
    <property type="evidence" value="ECO:0007669"/>
    <property type="project" value="UniProtKB-KW"/>
</dbReference>
<dbReference type="PANTHER" id="PTHR42659:SF2">
    <property type="entry name" value="XANTHINE DEHYDROGENASE SUBUNIT C-RELATED"/>
    <property type="match status" value="1"/>
</dbReference>
<sequence length="289" mass="30832">MKPPPFHYRRCTSLEEAVTLLAEHGAEAKVLAGGQSLMPMLNFRLLRPSLLVDIGRIAGLEGIVEDAAGLTIGAMTRHRRLETDPRIARHFPVLAHAMTHVAHLAIRNRGTIGGSLSHADPAAELPMMALLLDATLRLNRQDGEREIPAADFFLGSLTTALEPEEVLTAIRLPFLPSGAGWGFEETAPRAGDFATAAAACVLTRRGAAVTMVRLALMGVHETPLRVPAAEAVLLGQGPAAFAQAARIARDAVEPNSDLRASAELRRHMVEVQVGRVLAAAWARATEVAA</sequence>
<dbReference type="Pfam" id="PF00941">
    <property type="entry name" value="FAD_binding_5"/>
    <property type="match status" value="1"/>
</dbReference>
<dbReference type="InterPro" id="IPR016167">
    <property type="entry name" value="FAD-bd_PCMH_sub1"/>
</dbReference>
<organism evidence="5 6">
    <name type="scientific">Neoroseomonas eburnea</name>
    <dbReference type="NCBI Taxonomy" id="1346889"/>
    <lineage>
        <taxon>Bacteria</taxon>
        <taxon>Pseudomonadati</taxon>
        <taxon>Pseudomonadota</taxon>
        <taxon>Alphaproteobacteria</taxon>
        <taxon>Acetobacterales</taxon>
        <taxon>Acetobacteraceae</taxon>
        <taxon>Neoroseomonas</taxon>
    </lineage>
</organism>
<reference evidence="5" key="2">
    <citation type="journal article" date="2021" name="Syst. Appl. Microbiol.">
        <title>Roseomonas hellenica sp. nov., isolated from roots of wild-growing Alkanna tinctoria.</title>
        <authorList>
            <person name="Rat A."/>
            <person name="Naranjo H.D."/>
            <person name="Lebbe L."/>
            <person name="Cnockaert M."/>
            <person name="Krigas N."/>
            <person name="Grigoriadou K."/>
            <person name="Maloupa E."/>
            <person name="Willems A."/>
        </authorList>
    </citation>
    <scope>NUCLEOTIDE SEQUENCE</scope>
    <source>
        <strain evidence="5">LMG 31228</strain>
    </source>
</reference>
<dbReference type="Proteomes" id="UP001138709">
    <property type="component" value="Unassembled WGS sequence"/>
</dbReference>
<dbReference type="InterPro" id="IPR036318">
    <property type="entry name" value="FAD-bd_PCMH-like_sf"/>
</dbReference>
<dbReference type="PANTHER" id="PTHR42659">
    <property type="entry name" value="XANTHINE DEHYDROGENASE SUBUNIT C-RELATED"/>
    <property type="match status" value="1"/>
</dbReference>
<keyword evidence="3" id="KW-0560">Oxidoreductase</keyword>
<dbReference type="PROSITE" id="PS51387">
    <property type="entry name" value="FAD_PCMH"/>
    <property type="match status" value="1"/>
</dbReference>
<evidence type="ECO:0000259" key="4">
    <source>
        <dbReference type="PROSITE" id="PS51387"/>
    </source>
</evidence>
<dbReference type="InterPro" id="IPR051312">
    <property type="entry name" value="Diverse_Substr_Oxidored"/>
</dbReference>
<evidence type="ECO:0000256" key="3">
    <source>
        <dbReference type="ARBA" id="ARBA00023002"/>
    </source>
</evidence>
<comment type="caution">
    <text evidence="5">The sequence shown here is derived from an EMBL/GenBank/DDBJ whole genome shotgun (WGS) entry which is preliminary data.</text>
</comment>
<reference evidence="5" key="1">
    <citation type="submission" date="2020-01" db="EMBL/GenBank/DDBJ databases">
        <authorList>
            <person name="Rat A."/>
        </authorList>
    </citation>
    <scope>NUCLEOTIDE SEQUENCE</scope>
    <source>
        <strain evidence="5">LMG 31228</strain>
    </source>
</reference>
<accession>A0A9X9XB67</accession>
<dbReference type="SUPFAM" id="SSF55447">
    <property type="entry name" value="CO dehydrogenase flavoprotein C-terminal domain-like"/>
    <property type="match status" value="1"/>
</dbReference>
<evidence type="ECO:0000313" key="5">
    <source>
        <dbReference type="EMBL" id="MBR0680953.1"/>
    </source>
</evidence>
<keyword evidence="1" id="KW-0285">Flavoprotein</keyword>
<dbReference type="Gene3D" id="3.30.390.50">
    <property type="entry name" value="CO dehydrogenase flavoprotein, C-terminal domain"/>
    <property type="match status" value="1"/>
</dbReference>
<evidence type="ECO:0000313" key="6">
    <source>
        <dbReference type="Proteomes" id="UP001138709"/>
    </source>
</evidence>
<name>A0A9X9XB67_9PROT</name>
<proteinExistence type="predicted"/>
<dbReference type="EMBL" id="JAAEDL010000008">
    <property type="protein sequence ID" value="MBR0680953.1"/>
    <property type="molecule type" value="Genomic_DNA"/>
</dbReference>
<evidence type="ECO:0000256" key="1">
    <source>
        <dbReference type="ARBA" id="ARBA00022630"/>
    </source>
</evidence>
<gene>
    <name evidence="5" type="ORF">GXW74_10685</name>
</gene>
<evidence type="ECO:0000256" key="2">
    <source>
        <dbReference type="ARBA" id="ARBA00022827"/>
    </source>
</evidence>
<dbReference type="InterPro" id="IPR002346">
    <property type="entry name" value="Mopterin_DH_FAD-bd"/>
</dbReference>
<dbReference type="SUPFAM" id="SSF56176">
    <property type="entry name" value="FAD-binding/transporter-associated domain-like"/>
    <property type="match status" value="1"/>
</dbReference>
<protein>
    <submittedName>
        <fullName evidence="5">Xanthine dehydrogenase family protein subunit M</fullName>
    </submittedName>
</protein>
<dbReference type="InterPro" id="IPR016166">
    <property type="entry name" value="FAD-bd_PCMH"/>
</dbReference>
<dbReference type="Gene3D" id="3.30.43.10">
    <property type="entry name" value="Uridine Diphospho-n-acetylenolpyruvylglucosamine Reductase, domain 2"/>
    <property type="match status" value="1"/>
</dbReference>
<feature type="domain" description="FAD-binding PCMH-type" evidence="4">
    <location>
        <begin position="1"/>
        <end position="177"/>
    </location>
</feature>
<dbReference type="SMART" id="SM01092">
    <property type="entry name" value="CO_deh_flav_C"/>
    <property type="match status" value="1"/>
</dbReference>